<sequence length="282" mass="32070">MSENNNQTDSLNVDKGKETTPSGALPLGEGLGGGGLTDRAFWKAFWESKKDLIFHIKPDYYFGDMMGKLIADKGIKNAIELGGFPGYYATYLKKYQHLETTLFDYYIHKPIIDELLTFNGLKPGDVQIIESDLFTYQPEKLYDMVTSFGLIEHFSDTKDIINRHLNFLKPGGVLFITLPNFKGVNGWVQRRFDRANYDKHFIESMDLPRLTRICKELGLEEVESTYHGRFSVWLENRAQQSGLVKGLVKTIWLAGKVFTKLVPVETKSLSPYIVVKAVKPLA</sequence>
<evidence type="ECO:0000313" key="2">
    <source>
        <dbReference type="EMBL" id="PTQ93218.1"/>
    </source>
</evidence>
<protein>
    <submittedName>
        <fullName evidence="2">Methyltransferase family protein</fullName>
    </submittedName>
</protein>
<organism evidence="2 3">
    <name type="scientific">Mucilaginibacter yixingensis</name>
    <dbReference type="NCBI Taxonomy" id="1295612"/>
    <lineage>
        <taxon>Bacteria</taxon>
        <taxon>Pseudomonadati</taxon>
        <taxon>Bacteroidota</taxon>
        <taxon>Sphingobacteriia</taxon>
        <taxon>Sphingobacteriales</taxon>
        <taxon>Sphingobacteriaceae</taxon>
        <taxon>Mucilaginibacter</taxon>
    </lineage>
</organism>
<comment type="caution">
    <text evidence="2">The sequence shown here is derived from an EMBL/GenBank/DDBJ whole genome shotgun (WGS) entry which is preliminary data.</text>
</comment>
<keyword evidence="2" id="KW-0808">Transferase</keyword>
<accession>A0A2T5J5F8</accession>
<keyword evidence="2" id="KW-0489">Methyltransferase</keyword>
<dbReference type="InterPro" id="IPR029063">
    <property type="entry name" value="SAM-dependent_MTases_sf"/>
</dbReference>
<feature type="region of interest" description="Disordered" evidence="1">
    <location>
        <begin position="1"/>
        <end position="30"/>
    </location>
</feature>
<dbReference type="GO" id="GO:0032259">
    <property type="term" value="P:methylation"/>
    <property type="evidence" value="ECO:0007669"/>
    <property type="project" value="UniProtKB-KW"/>
</dbReference>
<dbReference type="EMBL" id="QAOQ01000009">
    <property type="protein sequence ID" value="PTQ93218.1"/>
    <property type="molecule type" value="Genomic_DNA"/>
</dbReference>
<dbReference type="CDD" id="cd02440">
    <property type="entry name" value="AdoMet_MTases"/>
    <property type="match status" value="1"/>
</dbReference>
<reference evidence="2 3" key="1">
    <citation type="submission" date="2018-04" db="EMBL/GenBank/DDBJ databases">
        <title>Genomic Encyclopedia of Archaeal and Bacterial Type Strains, Phase II (KMG-II): from individual species to whole genera.</title>
        <authorList>
            <person name="Goeker M."/>
        </authorList>
    </citation>
    <scope>NUCLEOTIDE SEQUENCE [LARGE SCALE GENOMIC DNA]</scope>
    <source>
        <strain evidence="2 3">DSM 26809</strain>
    </source>
</reference>
<evidence type="ECO:0000313" key="3">
    <source>
        <dbReference type="Proteomes" id="UP000244168"/>
    </source>
</evidence>
<gene>
    <name evidence="2" type="ORF">C8P68_10990</name>
</gene>
<dbReference type="Gene3D" id="3.40.50.150">
    <property type="entry name" value="Vaccinia Virus protein VP39"/>
    <property type="match status" value="1"/>
</dbReference>
<dbReference type="AlphaFoldDB" id="A0A2T5J5F8"/>
<dbReference type="GO" id="GO:0008168">
    <property type="term" value="F:methyltransferase activity"/>
    <property type="evidence" value="ECO:0007669"/>
    <property type="project" value="UniProtKB-KW"/>
</dbReference>
<evidence type="ECO:0000256" key="1">
    <source>
        <dbReference type="SAM" id="MobiDB-lite"/>
    </source>
</evidence>
<name>A0A2T5J5F8_9SPHI</name>
<keyword evidence="3" id="KW-1185">Reference proteome</keyword>
<proteinExistence type="predicted"/>
<dbReference type="OrthoDB" id="2370471at2"/>
<dbReference type="Pfam" id="PF13489">
    <property type="entry name" value="Methyltransf_23"/>
    <property type="match status" value="1"/>
</dbReference>
<feature type="compositionally biased region" description="Polar residues" evidence="1">
    <location>
        <begin position="1"/>
        <end position="11"/>
    </location>
</feature>
<dbReference type="Proteomes" id="UP000244168">
    <property type="component" value="Unassembled WGS sequence"/>
</dbReference>
<dbReference type="RefSeq" id="WP_107831071.1">
    <property type="nucleotide sequence ID" value="NZ_CP160205.1"/>
</dbReference>
<dbReference type="SUPFAM" id="SSF53335">
    <property type="entry name" value="S-adenosyl-L-methionine-dependent methyltransferases"/>
    <property type="match status" value="1"/>
</dbReference>